<dbReference type="InterPro" id="IPR036638">
    <property type="entry name" value="HLH_DNA-bd_sf"/>
</dbReference>
<feature type="domain" description="BHLH" evidence="1">
    <location>
        <begin position="57"/>
        <end position="109"/>
    </location>
</feature>
<sequence length="212" mass="23728">MPVESSVDYAQLQSKPSLSLPISTQFPPLVQNPNNSSFIAANSPNNYPLESGVKPGSRKKLHNTSEKRRVERLNAKIEELYSIISSTGSVINKSKINILMESIKFLRHLQHQISTLREQVQTAEAKANKRLGQVKEIVAQQKINYHVLFLQSPVPMAILSTDGQFIDANSQFCTSVSTFPLLGRLTRCTLDDLKTMTLFRFTHPEDLPCAFG</sequence>
<dbReference type="EMBL" id="FN668651">
    <property type="protein sequence ID" value="CBK22870.2"/>
    <property type="molecule type" value="Genomic_DNA"/>
</dbReference>
<dbReference type="InterPro" id="IPR011598">
    <property type="entry name" value="bHLH_dom"/>
</dbReference>
<proteinExistence type="predicted"/>
<evidence type="ECO:0000259" key="1">
    <source>
        <dbReference type="PROSITE" id="PS50888"/>
    </source>
</evidence>
<dbReference type="GeneID" id="24919620"/>
<dbReference type="PROSITE" id="PS50888">
    <property type="entry name" value="BHLH"/>
    <property type="match status" value="1"/>
</dbReference>
<accession>D8M481</accession>
<dbReference type="Gene3D" id="4.10.280.10">
    <property type="entry name" value="Helix-loop-helix DNA-binding domain"/>
    <property type="match status" value="1"/>
</dbReference>
<organism evidence="2">
    <name type="scientific">Blastocystis hominis</name>
    <dbReference type="NCBI Taxonomy" id="12968"/>
    <lineage>
        <taxon>Eukaryota</taxon>
        <taxon>Sar</taxon>
        <taxon>Stramenopiles</taxon>
        <taxon>Bigyra</taxon>
        <taxon>Opalozoa</taxon>
        <taxon>Opalinata</taxon>
        <taxon>Blastocystidae</taxon>
        <taxon>Blastocystis</taxon>
    </lineage>
</organism>
<evidence type="ECO:0000313" key="3">
    <source>
        <dbReference type="Proteomes" id="UP000008312"/>
    </source>
</evidence>
<dbReference type="AlphaFoldDB" id="D8M481"/>
<gene>
    <name evidence="2" type="ORF">GSBLH_T00002456001</name>
</gene>
<reference evidence="2" key="1">
    <citation type="submission" date="2010-02" db="EMBL/GenBank/DDBJ databases">
        <title>Sequencing and annotation of the Blastocystis hominis genome.</title>
        <authorList>
            <person name="Wincker P."/>
        </authorList>
    </citation>
    <scope>NUCLEOTIDE SEQUENCE</scope>
    <source>
        <strain evidence="2">Singapore isolate B</strain>
    </source>
</reference>
<dbReference type="GO" id="GO:0046983">
    <property type="term" value="F:protein dimerization activity"/>
    <property type="evidence" value="ECO:0007669"/>
    <property type="project" value="InterPro"/>
</dbReference>
<evidence type="ECO:0000313" key="2">
    <source>
        <dbReference type="EMBL" id="CBK22870.2"/>
    </source>
</evidence>
<dbReference type="SUPFAM" id="SSF47459">
    <property type="entry name" value="HLH, helix-loop-helix DNA-binding domain"/>
    <property type="match status" value="1"/>
</dbReference>
<name>D8M481_BLAHO</name>
<dbReference type="InterPro" id="IPR000014">
    <property type="entry name" value="PAS"/>
</dbReference>
<dbReference type="CDD" id="cd00130">
    <property type="entry name" value="PAS"/>
    <property type="match status" value="1"/>
</dbReference>
<dbReference type="Proteomes" id="UP000008312">
    <property type="component" value="Unassembled WGS sequence"/>
</dbReference>
<dbReference type="InParanoid" id="D8M481"/>
<protein>
    <recommendedName>
        <fullName evidence="1">BHLH domain-containing protein</fullName>
    </recommendedName>
</protein>
<dbReference type="Pfam" id="PF00010">
    <property type="entry name" value="HLH"/>
    <property type="match status" value="1"/>
</dbReference>
<dbReference type="RefSeq" id="XP_012896918.1">
    <property type="nucleotide sequence ID" value="XM_013041464.1"/>
</dbReference>
<dbReference type="OrthoDB" id="200651at2759"/>
<dbReference type="SMART" id="SM00353">
    <property type="entry name" value="HLH"/>
    <property type="match status" value="1"/>
</dbReference>
<keyword evidence="3" id="KW-1185">Reference proteome</keyword>